<dbReference type="EMBL" id="MFKF01000228">
    <property type="protein sequence ID" value="OGG49596.1"/>
    <property type="molecule type" value="Genomic_DNA"/>
</dbReference>
<feature type="domain" description="EF-hand" evidence="2">
    <location>
        <begin position="475"/>
        <end position="499"/>
    </location>
</feature>
<dbReference type="InterPro" id="IPR011992">
    <property type="entry name" value="EF-hand-dom_pair"/>
</dbReference>
<feature type="signal peptide" evidence="1">
    <location>
        <begin position="1"/>
        <end position="20"/>
    </location>
</feature>
<dbReference type="InterPro" id="IPR002048">
    <property type="entry name" value="EF_hand_dom"/>
</dbReference>
<keyword evidence="1" id="KW-0732">Signal</keyword>
<gene>
    <name evidence="3" type="ORF">A3F84_07280</name>
</gene>
<evidence type="ECO:0000313" key="3">
    <source>
        <dbReference type="EMBL" id="OGG49596.1"/>
    </source>
</evidence>
<dbReference type="Gene3D" id="1.10.1330.10">
    <property type="entry name" value="Dockerin domain"/>
    <property type="match status" value="1"/>
</dbReference>
<dbReference type="InterPro" id="IPR036439">
    <property type="entry name" value="Dockerin_dom_sf"/>
</dbReference>
<dbReference type="PROSITE" id="PS00018">
    <property type="entry name" value="EF_HAND_1"/>
    <property type="match status" value="2"/>
</dbReference>
<feature type="chain" id="PRO_5009523408" description="EF-hand domain-containing protein" evidence="1">
    <location>
        <begin position="21"/>
        <end position="500"/>
    </location>
</feature>
<evidence type="ECO:0000259" key="2">
    <source>
        <dbReference type="PROSITE" id="PS50222"/>
    </source>
</evidence>
<proteinExistence type="predicted"/>
<accession>A0A1F6CK27</accession>
<dbReference type="PROSITE" id="PS50222">
    <property type="entry name" value="EF_HAND_2"/>
    <property type="match status" value="2"/>
</dbReference>
<dbReference type="SUPFAM" id="SSF47473">
    <property type="entry name" value="EF-hand"/>
    <property type="match status" value="1"/>
</dbReference>
<protein>
    <recommendedName>
        <fullName evidence="2">EF-hand domain-containing protein</fullName>
    </recommendedName>
</protein>
<dbReference type="CDD" id="cd00051">
    <property type="entry name" value="EFh"/>
    <property type="match status" value="1"/>
</dbReference>
<name>A0A1F6CK27_HANXR</name>
<reference evidence="3 4" key="1">
    <citation type="journal article" date="2016" name="Nat. Commun.">
        <title>Thousands of microbial genomes shed light on interconnected biogeochemical processes in an aquifer system.</title>
        <authorList>
            <person name="Anantharaman K."/>
            <person name="Brown C.T."/>
            <person name="Hug L.A."/>
            <person name="Sharon I."/>
            <person name="Castelle C.J."/>
            <person name="Probst A.J."/>
            <person name="Thomas B.C."/>
            <person name="Singh A."/>
            <person name="Wilkins M.J."/>
            <person name="Karaoz U."/>
            <person name="Brodie E.L."/>
            <person name="Williams K.H."/>
            <person name="Hubbard S.S."/>
            <person name="Banfield J.F."/>
        </authorList>
    </citation>
    <scope>NUCLEOTIDE SEQUENCE [LARGE SCALE GENOMIC DNA]</scope>
    <source>
        <strain evidence="4">RIFCSPLOWO2_12_FULL_64_10</strain>
    </source>
</reference>
<dbReference type="GO" id="GO:0000272">
    <property type="term" value="P:polysaccharide catabolic process"/>
    <property type="evidence" value="ECO:0007669"/>
    <property type="project" value="InterPro"/>
</dbReference>
<dbReference type="AlphaFoldDB" id="A0A1F6CK27"/>
<dbReference type="GO" id="GO:0005509">
    <property type="term" value="F:calcium ion binding"/>
    <property type="evidence" value="ECO:0007669"/>
    <property type="project" value="InterPro"/>
</dbReference>
<comment type="caution">
    <text evidence="3">The sequence shown here is derived from an EMBL/GenBank/DDBJ whole genome shotgun (WGS) entry which is preliminary data.</text>
</comment>
<evidence type="ECO:0000313" key="4">
    <source>
        <dbReference type="Proteomes" id="UP000178606"/>
    </source>
</evidence>
<dbReference type="InterPro" id="IPR018247">
    <property type="entry name" value="EF_Hand_1_Ca_BS"/>
</dbReference>
<organism evidence="3 4">
    <name type="scientific">Handelsmanbacteria sp. (strain RIFCSPLOWO2_12_FULL_64_10)</name>
    <dbReference type="NCBI Taxonomy" id="1817868"/>
    <lineage>
        <taxon>Bacteria</taxon>
        <taxon>Candidatus Handelsmaniibacteriota</taxon>
    </lineage>
</organism>
<feature type="domain" description="EF-hand" evidence="2">
    <location>
        <begin position="444"/>
        <end position="466"/>
    </location>
</feature>
<sequence>MMRIIFLLLAALLSPSPSFALDPPALCGARALPHPSLSRVSKPLQTVVTRPFVVGDTLTFRAINFASGKPYTLTATCRLVGQRCYVFVQDEEWNVRVQPPQVQRLTDAFDRSSAADSTRGIFDLEAGIFGPPPDADGDPKILILVLDILDSYATTGNFFAGYFDSANETPPISREVLYLDDRPLDLDSRLARATLIHELQHMIHWNADPGEEKWVDEGCSEYAERMSGYADTAGVAPAFLSFPNVGLTGWQDLPLDYEKSMLFVAYFADRHGRPAVRRLVQDRAHGVAGFASTLSSIEGAGTFAELFGDWAVANLLDAAGRYGYAGLQLAPLSAERMSFLPLGPSPRRVHAWAARYFDFGKQEGLRVGFEGGAQDTFRVRLATLRAGAPLILDMALDGTNKGKVQTVRADRIVALVARAGGDAGEAGFFISADPFQPSPASLCDFDGDGRVDFDDFFWFAERFGRSSGQPGFDPLFDLDGDGSIGLEDFFRFAERFGEAG</sequence>
<evidence type="ECO:0000256" key="1">
    <source>
        <dbReference type="SAM" id="SignalP"/>
    </source>
</evidence>
<dbReference type="Proteomes" id="UP000178606">
    <property type="component" value="Unassembled WGS sequence"/>
</dbReference>